<dbReference type="EMBL" id="CP013107">
    <property type="protein sequence ID" value="APG90215.1"/>
    <property type="molecule type" value="Genomic_DNA"/>
</dbReference>
<dbReference type="InterPro" id="IPR003313">
    <property type="entry name" value="AraC-bd"/>
</dbReference>
<dbReference type="RefSeq" id="WP_082911922.1">
    <property type="nucleotide sequence ID" value="NZ_CP013107.1"/>
</dbReference>
<dbReference type="InterPro" id="IPR037923">
    <property type="entry name" value="HTH-like"/>
</dbReference>
<feature type="domain" description="HTH araC/xylS-type" evidence="4">
    <location>
        <begin position="184"/>
        <end position="281"/>
    </location>
</feature>
<gene>
    <name evidence="6" type="ORF">EV184_12417</name>
    <name evidence="5" type="ORF">SAMCFNEI73_Ch0893</name>
</gene>
<dbReference type="Proteomes" id="UP000295043">
    <property type="component" value="Unassembled WGS sequence"/>
</dbReference>
<evidence type="ECO:0000313" key="5">
    <source>
        <dbReference type="EMBL" id="APG90215.1"/>
    </source>
</evidence>
<dbReference type="GO" id="GO:0003700">
    <property type="term" value="F:DNA-binding transcription factor activity"/>
    <property type="evidence" value="ECO:0007669"/>
    <property type="project" value="InterPro"/>
</dbReference>
<dbReference type="Pfam" id="PF12833">
    <property type="entry name" value="HTH_18"/>
    <property type="match status" value="1"/>
</dbReference>
<dbReference type="KEGG" id="same:SAMCFNEI73_Ch0893"/>
<evidence type="ECO:0000259" key="4">
    <source>
        <dbReference type="PROSITE" id="PS01124"/>
    </source>
</evidence>
<organism evidence="5 7">
    <name type="scientific">Sinorhizobium americanum</name>
    <dbReference type="NCBI Taxonomy" id="194963"/>
    <lineage>
        <taxon>Bacteria</taxon>
        <taxon>Pseudomonadati</taxon>
        <taxon>Pseudomonadota</taxon>
        <taxon>Alphaproteobacteria</taxon>
        <taxon>Hyphomicrobiales</taxon>
        <taxon>Rhizobiaceae</taxon>
        <taxon>Sinorhizobium/Ensifer group</taxon>
        <taxon>Sinorhizobium</taxon>
    </lineage>
</organism>
<keyword evidence="7" id="KW-1185">Reference proteome</keyword>
<evidence type="ECO:0000256" key="2">
    <source>
        <dbReference type="ARBA" id="ARBA00023125"/>
    </source>
</evidence>
<dbReference type="Proteomes" id="UP000182306">
    <property type="component" value="Chromosome"/>
</dbReference>
<proteinExistence type="predicted"/>
<dbReference type="InterPro" id="IPR009057">
    <property type="entry name" value="Homeodomain-like_sf"/>
</dbReference>
<dbReference type="PROSITE" id="PS01124">
    <property type="entry name" value="HTH_ARAC_FAMILY_2"/>
    <property type="match status" value="1"/>
</dbReference>
<dbReference type="SUPFAM" id="SSF51215">
    <property type="entry name" value="Regulatory protein AraC"/>
    <property type="match status" value="1"/>
</dbReference>
<reference evidence="6 8" key="2">
    <citation type="submission" date="2019-03" db="EMBL/GenBank/DDBJ databases">
        <title>Genomic Encyclopedia of Type Strains, Phase IV (KMG-V): Genome sequencing to study the core and pangenomes of soil and plant-associated prokaryotes.</title>
        <authorList>
            <person name="Whitman W."/>
        </authorList>
    </citation>
    <scope>NUCLEOTIDE SEQUENCE [LARGE SCALE GENOMIC DNA]</scope>
    <source>
        <strain evidence="6 8">23C40</strain>
    </source>
</reference>
<dbReference type="GO" id="GO:0043565">
    <property type="term" value="F:sequence-specific DNA binding"/>
    <property type="evidence" value="ECO:0007669"/>
    <property type="project" value="InterPro"/>
</dbReference>
<dbReference type="OrthoDB" id="9809338at2"/>
<dbReference type="EMBL" id="SLVU01000024">
    <property type="protein sequence ID" value="TCN22457.1"/>
    <property type="molecule type" value="Genomic_DNA"/>
</dbReference>
<accession>A0A1L3LJJ1</accession>
<dbReference type="InterPro" id="IPR018060">
    <property type="entry name" value="HTH_AraC"/>
</dbReference>
<dbReference type="SMART" id="SM00342">
    <property type="entry name" value="HTH_ARAC"/>
    <property type="match status" value="1"/>
</dbReference>
<reference evidence="5 7" key="1">
    <citation type="submission" date="2015-10" db="EMBL/GenBank/DDBJ databases">
        <title>Genomic differences between typical nodule nitrogen-fixing rhizobial strains and those coming from bean seeds.</title>
        <authorList>
            <person name="Peralta H."/>
            <person name="Aguilar-Vera A."/>
            <person name="Diaz R."/>
            <person name="Mora Y."/>
            <person name="Martinez-Batallar G."/>
            <person name="Salazar E."/>
            <person name="Vargas-Lagunas C."/>
            <person name="Encarnacion S."/>
            <person name="Girard L."/>
            <person name="Mora J."/>
        </authorList>
    </citation>
    <scope>NUCLEOTIDE SEQUENCE [LARGE SCALE GENOMIC DNA]</scope>
    <source>
        <strain evidence="5 7">CFNEI 73</strain>
    </source>
</reference>
<dbReference type="PANTHER" id="PTHR46796:SF2">
    <property type="entry name" value="TRANSCRIPTIONAL REGULATORY PROTEIN"/>
    <property type="match status" value="1"/>
</dbReference>
<dbReference type="Pfam" id="PF02311">
    <property type="entry name" value="AraC_binding"/>
    <property type="match status" value="1"/>
</dbReference>
<evidence type="ECO:0000313" key="7">
    <source>
        <dbReference type="Proteomes" id="UP000182306"/>
    </source>
</evidence>
<dbReference type="SUPFAM" id="SSF46689">
    <property type="entry name" value="Homeodomain-like"/>
    <property type="match status" value="2"/>
</dbReference>
<dbReference type="AlphaFoldDB" id="A0A1L3LJJ1"/>
<evidence type="ECO:0000256" key="1">
    <source>
        <dbReference type="ARBA" id="ARBA00023015"/>
    </source>
</evidence>
<evidence type="ECO:0000313" key="8">
    <source>
        <dbReference type="Proteomes" id="UP000295043"/>
    </source>
</evidence>
<protein>
    <submittedName>
        <fullName evidence="5">AraC-family transcriptional regulator</fullName>
    </submittedName>
    <submittedName>
        <fullName evidence="6">AraC-like DNA-binding protein</fullName>
    </submittedName>
</protein>
<dbReference type="STRING" id="194963.SAMCFNEI73_Ch0893"/>
<dbReference type="Gene3D" id="1.10.10.60">
    <property type="entry name" value="Homeodomain-like"/>
    <property type="match status" value="1"/>
</dbReference>
<name>A0A1L3LJJ1_9HYPH</name>
<evidence type="ECO:0000313" key="6">
    <source>
        <dbReference type="EMBL" id="TCN22457.1"/>
    </source>
</evidence>
<dbReference type="PANTHER" id="PTHR46796">
    <property type="entry name" value="HTH-TYPE TRANSCRIPTIONAL ACTIVATOR RHAS-RELATED"/>
    <property type="match status" value="1"/>
</dbReference>
<keyword evidence="3" id="KW-0804">Transcription</keyword>
<keyword evidence="1" id="KW-0805">Transcription regulation</keyword>
<dbReference type="InterPro" id="IPR050204">
    <property type="entry name" value="AraC_XylS_family_regulators"/>
</dbReference>
<evidence type="ECO:0000256" key="3">
    <source>
        <dbReference type="ARBA" id="ARBA00023163"/>
    </source>
</evidence>
<sequence length="293" mass="31883">MTNHHPSAGAGAIEPPGSKRRGDWIALAEDAIPFERIEAFFAGRAYEPHRHDTYGVGQTLSGVQSFRYRGAERTSLPGATMVLHPDELHDGQAGAEEGFRYRMIYIEPAAIQTVLGGRPLPFIKGGISSDPRLFAAVHALLPGTDTRIDALEFEDGVFELAHALEAAAGGHAKAGGALDYRAAERARLYLHELPEGTVTLERLEAVSGRDRWGLSRDFRRLFGTSPYRYLVQRRLEAVKADLRLGVGAAEAALAAGFADQAHMSRHFKKAFGVSPGRWLRMAGPAPSEIPPRP</sequence>
<keyword evidence="2 6" id="KW-0238">DNA-binding</keyword>